<dbReference type="EMBL" id="CP018049">
    <property type="protein sequence ID" value="AUZ47199.1"/>
    <property type="molecule type" value="Genomic_DNA"/>
</dbReference>
<gene>
    <name evidence="1" type="ORF">BOP93_16875</name>
</gene>
<accession>A0A2L0RYR8</accession>
<dbReference type="KEGG" id="poi:BOP93_16875"/>
<sequence>MLRRRIIVEYRANPESLQLPNRAVPISTKFIGLQQQFFLLDTSRLKAAKLPPLLDLPGQQ</sequence>
<protein>
    <submittedName>
        <fullName evidence="1">Uncharacterized protein</fullName>
    </submittedName>
</protein>
<dbReference type="AlphaFoldDB" id="A0A2L0RYR8"/>
<evidence type="ECO:0000313" key="1">
    <source>
        <dbReference type="EMBL" id="AUZ47199.1"/>
    </source>
</evidence>
<reference evidence="1 2" key="1">
    <citation type="journal article" date="2018" name="Front. Microbiol.">
        <title>Pseudomonas orientalis F9: A Potent Antagonist against Phytopathogens with Phytotoxic Effect in the Apple Flower.</title>
        <authorList>
            <person name="Zengerer V."/>
            <person name="Schmid M."/>
            <person name="Bieri M."/>
            <person name="Muller D.C."/>
            <person name="Remus-Emsermann M.N.P."/>
            <person name="Ahrens C.H."/>
            <person name="Pelludat C."/>
        </authorList>
    </citation>
    <scope>NUCLEOTIDE SEQUENCE [LARGE SCALE GENOMIC DNA]</scope>
    <source>
        <strain evidence="1 2">F9</strain>
    </source>
</reference>
<dbReference type="Proteomes" id="UP000239888">
    <property type="component" value="Chromosome"/>
</dbReference>
<name>A0A2L0RYR8_9PSED</name>
<proteinExistence type="predicted"/>
<organism evidence="1 2">
    <name type="scientific">Pseudomonas orientalis</name>
    <dbReference type="NCBI Taxonomy" id="76758"/>
    <lineage>
        <taxon>Bacteria</taxon>
        <taxon>Pseudomonadati</taxon>
        <taxon>Pseudomonadota</taxon>
        <taxon>Gammaproteobacteria</taxon>
        <taxon>Pseudomonadales</taxon>
        <taxon>Pseudomonadaceae</taxon>
        <taxon>Pseudomonas</taxon>
    </lineage>
</organism>
<evidence type="ECO:0000313" key="2">
    <source>
        <dbReference type="Proteomes" id="UP000239888"/>
    </source>
</evidence>